<evidence type="ECO:0000256" key="1">
    <source>
        <dbReference type="SAM" id="Phobius"/>
    </source>
</evidence>
<dbReference type="EnsemblMetazoa" id="GMOY004079-RA">
    <property type="protein sequence ID" value="GMOY004079-PA"/>
    <property type="gene ID" value="GMOY004079"/>
</dbReference>
<protein>
    <submittedName>
        <fullName evidence="2">Uncharacterized protein</fullName>
    </submittedName>
</protein>
<organism evidence="2 3">
    <name type="scientific">Glossina morsitans morsitans</name>
    <name type="common">Savannah tsetse fly</name>
    <dbReference type="NCBI Taxonomy" id="37546"/>
    <lineage>
        <taxon>Eukaryota</taxon>
        <taxon>Metazoa</taxon>
        <taxon>Ecdysozoa</taxon>
        <taxon>Arthropoda</taxon>
        <taxon>Hexapoda</taxon>
        <taxon>Insecta</taxon>
        <taxon>Pterygota</taxon>
        <taxon>Neoptera</taxon>
        <taxon>Endopterygota</taxon>
        <taxon>Diptera</taxon>
        <taxon>Brachycera</taxon>
        <taxon>Muscomorpha</taxon>
        <taxon>Hippoboscoidea</taxon>
        <taxon>Glossinidae</taxon>
        <taxon>Glossina</taxon>
    </lineage>
</organism>
<keyword evidence="3" id="KW-1185">Reference proteome</keyword>
<dbReference type="EMBL" id="CCAG010004095">
    <property type="status" value="NOT_ANNOTATED_CDS"/>
    <property type="molecule type" value="Genomic_DNA"/>
</dbReference>
<sequence>MSILSTFGMLSILGMSSIIGMISILDMLSIIGMLSISSILGVPVPSVLSVSASFYLVFFCESVNVCHQGLLETLQRSLADVTTLPKRVQGEKFFRLGTTTVQTLLQLQDDFKQWANFKRFLLTAEWNFPEDKDLTICYEALQSIIAMSAYHITPEVQDEAPDELFELN</sequence>
<dbReference type="AlphaFoldDB" id="A0A1B0FJS6"/>
<dbReference type="VEuPathDB" id="VectorBase:GMOY004079"/>
<keyword evidence="1" id="KW-0812">Transmembrane</keyword>
<proteinExistence type="predicted"/>
<dbReference type="STRING" id="37546.A0A1B0FJS6"/>
<dbReference type="Proteomes" id="UP000092444">
    <property type="component" value="Unassembled WGS sequence"/>
</dbReference>
<evidence type="ECO:0000313" key="3">
    <source>
        <dbReference type="Proteomes" id="UP000092444"/>
    </source>
</evidence>
<accession>A0A1B0FJS6</accession>
<reference evidence="2" key="1">
    <citation type="submission" date="2020-05" db="UniProtKB">
        <authorList>
            <consortium name="EnsemblMetazoa"/>
        </authorList>
    </citation>
    <scope>IDENTIFICATION</scope>
    <source>
        <strain evidence="2">Yale</strain>
    </source>
</reference>
<keyword evidence="1" id="KW-0472">Membrane</keyword>
<dbReference type="PhylomeDB" id="A0A1B0FJS6"/>
<feature type="transmembrane region" description="Helical" evidence="1">
    <location>
        <begin position="37"/>
        <end position="58"/>
    </location>
</feature>
<evidence type="ECO:0000313" key="2">
    <source>
        <dbReference type="EnsemblMetazoa" id="GMOY004079-PA"/>
    </source>
</evidence>
<feature type="transmembrane region" description="Helical" evidence="1">
    <location>
        <begin position="6"/>
        <end position="25"/>
    </location>
</feature>
<name>A0A1B0FJS6_GLOMM</name>
<keyword evidence="1" id="KW-1133">Transmembrane helix</keyword>